<accession>A0AAN8EEI4</accession>
<evidence type="ECO:0000256" key="2">
    <source>
        <dbReference type="SAM" id="Phobius"/>
    </source>
</evidence>
<name>A0AAN8EEI4_9EURO</name>
<sequence>MTIIIRLDIAVAVITLIFMHTLHYQIIYREASTIVIFACIMAYQAALIFTLNFTSPEIFASNAELGPFLDELEGHGDGEQPSATRPAGKSKHRTSTHNNLPESGFSTIDATVTSRLLLGSMKQANLLGLEKQNYRFIATNQGFGEWKLLDSDRETLARLYLLADRLCIRELRNVIVVEFRRLDEWEEIHYSEEHLYALDLLWEEGNRDALLIDTLTIELIDEPSRIRWAGLAPASSCRVVAYTNEQEHV</sequence>
<keyword evidence="4" id="KW-1185">Reference proteome</keyword>
<organism evidence="3 4">
    <name type="scientific">Knufia fluminis</name>
    <dbReference type="NCBI Taxonomy" id="191047"/>
    <lineage>
        <taxon>Eukaryota</taxon>
        <taxon>Fungi</taxon>
        <taxon>Dikarya</taxon>
        <taxon>Ascomycota</taxon>
        <taxon>Pezizomycotina</taxon>
        <taxon>Eurotiomycetes</taxon>
        <taxon>Chaetothyriomycetidae</taxon>
        <taxon>Chaetothyriales</taxon>
        <taxon>Trichomeriaceae</taxon>
        <taxon>Knufia</taxon>
    </lineage>
</organism>
<protein>
    <submittedName>
        <fullName evidence="3">Uncharacterized protein</fullName>
    </submittedName>
</protein>
<gene>
    <name evidence="3" type="ORF">OHC33_009435</name>
</gene>
<proteinExistence type="predicted"/>
<reference evidence="3 4" key="1">
    <citation type="submission" date="2022-12" db="EMBL/GenBank/DDBJ databases">
        <title>Genomic features and morphological characterization of a novel Knufia sp. strain isolated from spacecraft assembly facility.</title>
        <authorList>
            <person name="Teixeira M."/>
            <person name="Chander A.M."/>
            <person name="Stajich J.E."/>
            <person name="Venkateswaran K."/>
        </authorList>
    </citation>
    <scope>NUCLEOTIDE SEQUENCE [LARGE SCALE GENOMIC DNA]</scope>
    <source>
        <strain evidence="3 4">FJI-L2-BK-P2</strain>
    </source>
</reference>
<comment type="caution">
    <text evidence="3">The sequence shown here is derived from an EMBL/GenBank/DDBJ whole genome shotgun (WGS) entry which is preliminary data.</text>
</comment>
<dbReference type="AlphaFoldDB" id="A0AAN8EEI4"/>
<evidence type="ECO:0000313" key="4">
    <source>
        <dbReference type="Proteomes" id="UP001316803"/>
    </source>
</evidence>
<keyword evidence="2" id="KW-1133">Transmembrane helix</keyword>
<evidence type="ECO:0000256" key="1">
    <source>
        <dbReference type="SAM" id="MobiDB-lite"/>
    </source>
</evidence>
<keyword evidence="2" id="KW-0472">Membrane</keyword>
<dbReference type="Proteomes" id="UP001316803">
    <property type="component" value="Unassembled WGS sequence"/>
</dbReference>
<feature type="region of interest" description="Disordered" evidence="1">
    <location>
        <begin position="75"/>
        <end position="103"/>
    </location>
</feature>
<feature type="transmembrane region" description="Helical" evidence="2">
    <location>
        <begin position="34"/>
        <end position="53"/>
    </location>
</feature>
<keyword evidence="2" id="KW-0812">Transmembrane</keyword>
<feature type="transmembrane region" description="Helical" evidence="2">
    <location>
        <begin position="7"/>
        <end position="28"/>
    </location>
</feature>
<dbReference type="EMBL" id="JAKLMC020000034">
    <property type="protein sequence ID" value="KAK5949628.1"/>
    <property type="molecule type" value="Genomic_DNA"/>
</dbReference>
<evidence type="ECO:0000313" key="3">
    <source>
        <dbReference type="EMBL" id="KAK5949628.1"/>
    </source>
</evidence>